<dbReference type="Gene3D" id="2.70.70.10">
    <property type="entry name" value="Glucose Permease (Domain IIA)"/>
    <property type="match status" value="1"/>
</dbReference>
<evidence type="ECO:0000256" key="10">
    <source>
        <dbReference type="ARBA" id="ARBA00042296"/>
    </source>
</evidence>
<evidence type="ECO:0000256" key="8">
    <source>
        <dbReference type="ARBA" id="ARBA00038632"/>
    </source>
</evidence>
<evidence type="ECO:0000256" key="3">
    <source>
        <dbReference type="ARBA" id="ARBA00022597"/>
    </source>
</evidence>
<name>A0A0U1MKV7_STAAU</name>
<evidence type="ECO:0000256" key="7">
    <source>
        <dbReference type="ARBA" id="ARBA00037252"/>
    </source>
</evidence>
<dbReference type="SUPFAM" id="SSF51261">
    <property type="entry name" value="Duplicated hybrid motif"/>
    <property type="match status" value="1"/>
</dbReference>
<keyword evidence="3" id="KW-0762">Sugar transport</keyword>
<dbReference type="AlphaFoldDB" id="A0A0U1MKV7"/>
<dbReference type="PROSITE" id="PS00371">
    <property type="entry name" value="PTS_EIIA_TYPE_1_HIS"/>
    <property type="match status" value="1"/>
</dbReference>
<sequence length="169" mass="18324">MESMFKKLFGKGKEVQKDIAIYAPLTGEYVKIEDIPDPVFAQKMMGEGFGINPTEGEVVSPIAGRVDNVFPTKHAIGLKADNGLELLVHIGLDTVQLDGEGFEVLVSSGDEVNVGDPLVRFNLEYINNNAKSVISPIIITNTDQAASINIYDENAVIKGETKVIDVTMN</sequence>
<comment type="subunit">
    <text evidence="8">Heterodimer with glycerol kinase (glpk).</text>
</comment>
<dbReference type="InterPro" id="IPR011055">
    <property type="entry name" value="Dup_hybrid_motif"/>
</dbReference>
<comment type="function">
    <text evidence="7">The phosphoenolpyruvate-dependent sugar phosphotransferase system (sugar PTS), a major carbohydrate active transport system, catalyzes the phosphorylation of incoming sugar substrates concomitantly with their translocation across the cell membrane. The enzyme II complex composed of PtsG and Crr is involved in glucose transport.</text>
</comment>
<evidence type="ECO:0000256" key="5">
    <source>
        <dbReference type="ARBA" id="ARBA00022683"/>
    </source>
</evidence>
<evidence type="ECO:0000256" key="11">
    <source>
        <dbReference type="ARBA" id="ARBA00042526"/>
    </source>
</evidence>
<evidence type="ECO:0000256" key="2">
    <source>
        <dbReference type="ARBA" id="ARBA00022448"/>
    </source>
</evidence>
<dbReference type="PANTHER" id="PTHR45008:SF1">
    <property type="entry name" value="PTS SYSTEM GLUCOSE-SPECIFIC EIIA COMPONENT"/>
    <property type="match status" value="1"/>
</dbReference>
<protein>
    <recommendedName>
        <fullName evidence="9">PTS system glucose-specific EIIA component</fullName>
    </recommendedName>
    <alternativeName>
        <fullName evidence="12">EIIA-Glc</fullName>
    </alternativeName>
    <alternativeName>
        <fullName evidence="11">EIII-Glc</fullName>
    </alternativeName>
    <alternativeName>
        <fullName evidence="10">Glucose-specific phosphotransferase enzyme IIA component</fullName>
    </alternativeName>
</protein>
<dbReference type="PROSITE" id="PS51093">
    <property type="entry name" value="PTS_EIIA_TYPE_1"/>
    <property type="match status" value="1"/>
</dbReference>
<evidence type="ECO:0000256" key="9">
    <source>
        <dbReference type="ARBA" id="ARBA00039163"/>
    </source>
</evidence>
<comment type="subcellular location">
    <subcellularLocation>
        <location evidence="1">Cytoplasm</location>
    </subcellularLocation>
</comment>
<keyword evidence="5" id="KW-0598">Phosphotransferase system</keyword>
<dbReference type="InterPro" id="IPR050890">
    <property type="entry name" value="PTS_EIIA_component"/>
</dbReference>
<dbReference type="PANTHER" id="PTHR45008">
    <property type="entry name" value="PTS SYSTEM GLUCOSE-SPECIFIC EIIA COMPONENT"/>
    <property type="match status" value="1"/>
</dbReference>
<dbReference type="GO" id="GO:0016301">
    <property type="term" value="F:kinase activity"/>
    <property type="evidence" value="ECO:0007669"/>
    <property type="project" value="UniProtKB-KW"/>
</dbReference>
<keyword evidence="6" id="KW-0418">Kinase</keyword>
<dbReference type="GO" id="GO:0009401">
    <property type="term" value="P:phosphoenolpyruvate-dependent sugar phosphotransferase system"/>
    <property type="evidence" value="ECO:0007669"/>
    <property type="project" value="UniProtKB-KW"/>
</dbReference>
<evidence type="ECO:0000256" key="1">
    <source>
        <dbReference type="ARBA" id="ARBA00004496"/>
    </source>
</evidence>
<accession>A0A0U1MKV7</accession>
<reference evidence="13 14" key="1">
    <citation type="submission" date="2015-04" db="EMBL/GenBank/DDBJ databases">
        <authorList>
            <person name="Syromyatnikov M.Y."/>
            <person name="Popov V.N."/>
        </authorList>
    </citation>
    <scope>NUCLEOTIDE SEQUENCE [LARGE SCALE GENOMIC DNA]</scope>
    <source>
        <strain evidence="13 14">AH1</strain>
    </source>
</reference>
<gene>
    <name evidence="13" type="primary">crr</name>
    <name evidence="13" type="ORF">BN1321_260061</name>
</gene>
<keyword evidence="2" id="KW-0813">Transport</keyword>
<dbReference type="InterPro" id="IPR001127">
    <property type="entry name" value="PTS_EIIA_1_perm"/>
</dbReference>
<dbReference type="NCBIfam" id="TIGR00830">
    <property type="entry name" value="PTBA"/>
    <property type="match status" value="1"/>
</dbReference>
<keyword evidence="4 13" id="KW-0808">Transferase</keyword>
<dbReference type="FunFam" id="2.70.70.10:FF:000001">
    <property type="entry name" value="PTS system glucose-specific IIA component"/>
    <property type="match status" value="1"/>
</dbReference>
<evidence type="ECO:0000313" key="13">
    <source>
        <dbReference type="EMBL" id="CRI10958.1"/>
    </source>
</evidence>
<dbReference type="GO" id="GO:0005737">
    <property type="term" value="C:cytoplasm"/>
    <property type="evidence" value="ECO:0007669"/>
    <property type="project" value="UniProtKB-SubCell"/>
</dbReference>
<organism evidence="13 14">
    <name type="scientific">Staphylococcus aureus</name>
    <dbReference type="NCBI Taxonomy" id="1280"/>
    <lineage>
        <taxon>Bacteria</taxon>
        <taxon>Bacillati</taxon>
        <taxon>Bacillota</taxon>
        <taxon>Bacilli</taxon>
        <taxon>Bacillales</taxon>
        <taxon>Staphylococcaceae</taxon>
        <taxon>Staphylococcus</taxon>
    </lineage>
</organism>
<evidence type="ECO:0000313" key="14">
    <source>
        <dbReference type="Proteomes" id="UP000039437"/>
    </source>
</evidence>
<evidence type="ECO:0000256" key="6">
    <source>
        <dbReference type="ARBA" id="ARBA00022777"/>
    </source>
</evidence>
<evidence type="ECO:0000256" key="12">
    <source>
        <dbReference type="ARBA" id="ARBA00042873"/>
    </source>
</evidence>
<dbReference type="EMBL" id="CVOQ01000019">
    <property type="protein sequence ID" value="CRI10958.1"/>
    <property type="molecule type" value="Genomic_DNA"/>
</dbReference>
<dbReference type="Pfam" id="PF00358">
    <property type="entry name" value="PTS_EIIA_1"/>
    <property type="match status" value="1"/>
</dbReference>
<evidence type="ECO:0000256" key="4">
    <source>
        <dbReference type="ARBA" id="ARBA00022679"/>
    </source>
</evidence>
<proteinExistence type="predicted"/>
<dbReference type="Proteomes" id="UP000039437">
    <property type="component" value="Unassembled WGS sequence"/>
</dbReference>